<dbReference type="GO" id="GO:0009968">
    <property type="term" value="P:negative regulation of signal transduction"/>
    <property type="evidence" value="ECO:0007669"/>
    <property type="project" value="UniProtKB-KW"/>
</dbReference>
<dbReference type="Ensembl" id="ENSLBET00000021743.1">
    <property type="protein sequence ID" value="ENSLBEP00000020618.1"/>
    <property type="gene ID" value="ENSLBEG00000015857.1"/>
</dbReference>
<evidence type="ECO:0000313" key="3">
    <source>
        <dbReference type="Ensembl" id="ENSLBEP00000020618.1"/>
    </source>
</evidence>
<dbReference type="Gene3D" id="1.10.167.10">
    <property type="entry name" value="Regulator of G-protein Signalling 4, domain 2"/>
    <property type="match status" value="1"/>
</dbReference>
<dbReference type="PANTHER" id="PTHR10845">
    <property type="entry name" value="REGULATOR OF G PROTEIN SIGNALING"/>
    <property type="match status" value="1"/>
</dbReference>
<dbReference type="InParanoid" id="A0A3Q3FNR2"/>
<dbReference type="Gene3D" id="1.10.196.10">
    <property type="match status" value="2"/>
</dbReference>
<evidence type="ECO:0000313" key="4">
    <source>
        <dbReference type="Proteomes" id="UP000261660"/>
    </source>
</evidence>
<dbReference type="STRING" id="56723.ENSLBEP00000020618"/>
<reference evidence="3" key="1">
    <citation type="submission" date="2025-08" db="UniProtKB">
        <authorList>
            <consortium name="Ensembl"/>
        </authorList>
    </citation>
    <scope>IDENTIFICATION</scope>
</reference>
<feature type="domain" description="RGS" evidence="2">
    <location>
        <begin position="45"/>
        <end position="150"/>
    </location>
</feature>
<evidence type="ECO:0000256" key="1">
    <source>
        <dbReference type="ARBA" id="ARBA00022700"/>
    </source>
</evidence>
<dbReference type="PRINTS" id="PR01301">
    <property type="entry name" value="RGSPROTEIN"/>
</dbReference>
<dbReference type="InterPro" id="IPR016137">
    <property type="entry name" value="RGS"/>
</dbReference>
<dbReference type="InterPro" id="IPR024066">
    <property type="entry name" value="RGS_subdom1/3"/>
</dbReference>
<dbReference type="FunFam" id="1.10.196.10:FF:000001">
    <property type="entry name" value="Regulator of G-protein signaling 8"/>
    <property type="match status" value="1"/>
</dbReference>
<evidence type="ECO:0000259" key="2">
    <source>
        <dbReference type="PROSITE" id="PS50132"/>
    </source>
</evidence>
<dbReference type="PANTHER" id="PTHR10845:SF259">
    <property type="entry name" value="RGS DOMAIN-CONTAINING PROTEIN-RELATED"/>
    <property type="match status" value="1"/>
</dbReference>
<dbReference type="InterPro" id="IPR044926">
    <property type="entry name" value="RGS_subdomain_2"/>
</dbReference>
<dbReference type="AlphaFoldDB" id="A0A3Q3FNR2"/>
<dbReference type="SUPFAM" id="SSF48097">
    <property type="entry name" value="Regulator of G-protein signaling, RGS"/>
    <property type="match status" value="1"/>
</dbReference>
<dbReference type="FunFam" id="1.10.167.10:FF:000001">
    <property type="entry name" value="Putative regulator of g-protein signaling 12"/>
    <property type="match status" value="1"/>
</dbReference>
<keyword evidence="1" id="KW-0734">Signal transduction inhibitor</keyword>
<dbReference type="Pfam" id="PF00615">
    <property type="entry name" value="RGS"/>
    <property type="match status" value="1"/>
</dbReference>
<reference evidence="3" key="2">
    <citation type="submission" date="2025-09" db="UniProtKB">
        <authorList>
            <consortium name="Ensembl"/>
        </authorList>
    </citation>
    <scope>IDENTIFICATION</scope>
</reference>
<accession>A0A3Q3FNR2</accession>
<name>A0A3Q3FNR2_9LABR</name>
<dbReference type="Proteomes" id="UP000261660">
    <property type="component" value="Unplaced"/>
</dbReference>
<dbReference type="InterPro" id="IPR036305">
    <property type="entry name" value="RGS_sf"/>
</dbReference>
<organism evidence="3 4">
    <name type="scientific">Labrus bergylta</name>
    <name type="common">ballan wrasse</name>
    <dbReference type="NCBI Taxonomy" id="56723"/>
    <lineage>
        <taxon>Eukaryota</taxon>
        <taxon>Metazoa</taxon>
        <taxon>Chordata</taxon>
        <taxon>Craniata</taxon>
        <taxon>Vertebrata</taxon>
        <taxon>Euteleostomi</taxon>
        <taxon>Actinopterygii</taxon>
        <taxon>Neopterygii</taxon>
        <taxon>Teleostei</taxon>
        <taxon>Neoteleostei</taxon>
        <taxon>Acanthomorphata</taxon>
        <taxon>Eupercaria</taxon>
        <taxon>Labriformes</taxon>
        <taxon>Labridae</taxon>
        <taxon>Labrus</taxon>
    </lineage>
</organism>
<dbReference type="GeneTree" id="ENSGT00940000154416"/>
<proteinExistence type="predicted"/>
<protein>
    <recommendedName>
        <fullName evidence="2">RGS domain-containing protein</fullName>
    </recommendedName>
</protein>
<dbReference type="PROSITE" id="PS50132">
    <property type="entry name" value="RGS"/>
    <property type="match status" value="1"/>
</dbReference>
<keyword evidence="4" id="KW-1185">Reference proteome</keyword>
<dbReference type="SMART" id="SM00315">
    <property type="entry name" value="RGS"/>
    <property type="match status" value="1"/>
</dbReference>
<sequence>QSSQGCWRCLFSLEAFSIEQKVRVSLCLHDNIQLQLIEVLRWAESLEALLTNQYGLAVFRHFLRSEFSEENLDFWLAVEKFKRSRPLGKMAIRASKIYDEFISTKAARQVNVDSSVRESTNQSLRLRIFGLMETDSYPRFLKSHLYAQLANQDNSHILTNHLF</sequence>